<keyword evidence="1" id="KW-0472">Membrane</keyword>
<dbReference type="InterPro" id="IPR038636">
    <property type="entry name" value="Wzi_sf"/>
</dbReference>
<evidence type="ECO:0000256" key="1">
    <source>
        <dbReference type="SAM" id="Phobius"/>
    </source>
</evidence>
<dbReference type="Proteomes" id="UP000199373">
    <property type="component" value="Unassembled WGS sequence"/>
</dbReference>
<protein>
    <submittedName>
        <fullName evidence="2">Capsule assembly protein Wzi</fullName>
    </submittedName>
</protein>
<reference evidence="2 3" key="1">
    <citation type="submission" date="2016-10" db="EMBL/GenBank/DDBJ databases">
        <authorList>
            <person name="de Groot N.N."/>
        </authorList>
    </citation>
    <scope>NUCLEOTIDE SEQUENCE [LARGE SCALE GENOMIC DNA]</scope>
    <source>
        <strain evidence="2 3">TC2-24</strain>
    </source>
</reference>
<dbReference type="Gene3D" id="2.40.160.130">
    <property type="entry name" value="Capsule assembly protein Wzi"/>
    <property type="match status" value="1"/>
</dbReference>
<dbReference type="AlphaFoldDB" id="A0A1I0PQN5"/>
<evidence type="ECO:0000313" key="2">
    <source>
        <dbReference type="EMBL" id="SEW16680.1"/>
    </source>
</evidence>
<sequence length="538" mass="60955">MGKIPIDVEIDKYIGFYFVLRAVCITFVGVMRYVALILLIMCHFVCADGQERSLFDSLCYRTELQTTLSGGDHTPLWLNANRYGLSSLKTVNGYVRAAIERPLTRDDGRRWGLAYGADMALATGFTSTLVVQQAYVEGRWLKGTLTVGAKAYPMELKNQALSTGSQTLGINARPVPQVRLALPDYWAIPGTRRWLALKGHVAFGKTTDDGWQKDFVAPLSKYTENTLYHSKAGYLKIGPRNLTLELGLEMGNQFGGSSYHEVLTDIWEKTDNEKGLSAFWHAFVPGGADSDEGIYGNTNGNHVGSWVMRLNIDQPSWNLGVYADHFFDDHSSMFMLDYDGYGRGEQWNERVSDRYVAYDLKDIMLGAEVQLKKVRWLNNVVVEYLYSKYQSGPVYHDRTPAYRDHIGGNDNYYNHYIFTGWQHWGQVMGNPLYRSPIYNNNGKIEVENNRFVAWHVGLSGEPSPSVHYRVLATYQTGLGTYDAPYAQPRYNLSVMTEVSWQLAPDWQVCGAWAMDKGRLLGENYGAQLRIIKTGIWTR</sequence>
<accession>A0A1I0PQN5</accession>
<evidence type="ECO:0000313" key="3">
    <source>
        <dbReference type="Proteomes" id="UP000199373"/>
    </source>
</evidence>
<keyword evidence="1" id="KW-0812">Transmembrane</keyword>
<gene>
    <name evidence="2" type="ORF">SAMN04487850_1942</name>
</gene>
<proteinExistence type="predicted"/>
<keyword evidence="1" id="KW-1133">Transmembrane helix</keyword>
<organism evidence="2 3">
    <name type="scientific">Prevotella aff. ruminicola Tc2-24</name>
    <dbReference type="NCBI Taxonomy" id="81582"/>
    <lineage>
        <taxon>Bacteria</taxon>
        <taxon>Pseudomonadati</taxon>
        <taxon>Bacteroidota</taxon>
        <taxon>Bacteroidia</taxon>
        <taxon>Bacteroidales</taxon>
        <taxon>Prevotellaceae</taxon>
        <taxon>Prevotella</taxon>
    </lineage>
</organism>
<keyword evidence="3" id="KW-1185">Reference proteome</keyword>
<dbReference type="EMBL" id="FOIQ01000004">
    <property type="protein sequence ID" value="SEW16680.1"/>
    <property type="molecule type" value="Genomic_DNA"/>
</dbReference>
<feature type="transmembrane region" description="Helical" evidence="1">
    <location>
        <begin position="18"/>
        <end position="41"/>
    </location>
</feature>
<name>A0A1I0PQN5_9BACT</name>